<organism evidence="2 3">
    <name type="scientific">Brassica cretica</name>
    <name type="common">Mustard</name>
    <dbReference type="NCBI Taxonomy" id="69181"/>
    <lineage>
        <taxon>Eukaryota</taxon>
        <taxon>Viridiplantae</taxon>
        <taxon>Streptophyta</taxon>
        <taxon>Embryophyta</taxon>
        <taxon>Tracheophyta</taxon>
        <taxon>Spermatophyta</taxon>
        <taxon>Magnoliopsida</taxon>
        <taxon>eudicotyledons</taxon>
        <taxon>Gunneridae</taxon>
        <taxon>Pentapetalae</taxon>
        <taxon>rosids</taxon>
        <taxon>malvids</taxon>
        <taxon>Brassicales</taxon>
        <taxon>Brassicaceae</taxon>
        <taxon>Brassiceae</taxon>
        <taxon>Brassica</taxon>
    </lineage>
</organism>
<proteinExistence type="predicted"/>
<evidence type="ECO:0000313" key="2">
    <source>
        <dbReference type="EMBL" id="KAF3575860.1"/>
    </source>
</evidence>
<evidence type="ECO:0008006" key="4">
    <source>
        <dbReference type="Google" id="ProtNLM"/>
    </source>
</evidence>
<protein>
    <recommendedName>
        <fullName evidence="4">Secreted protein</fullName>
    </recommendedName>
</protein>
<name>A0ABQ7DES0_BRACR</name>
<comment type="caution">
    <text evidence="2">The sequence shown here is derived from an EMBL/GenBank/DDBJ whole genome shotgun (WGS) entry which is preliminary data.</text>
</comment>
<keyword evidence="1" id="KW-0732">Signal</keyword>
<feature type="signal peptide" evidence="1">
    <location>
        <begin position="1"/>
        <end position="17"/>
    </location>
</feature>
<dbReference type="Proteomes" id="UP000266723">
    <property type="component" value="Unassembled WGS sequence"/>
</dbReference>
<evidence type="ECO:0000256" key="1">
    <source>
        <dbReference type="SAM" id="SignalP"/>
    </source>
</evidence>
<evidence type="ECO:0000313" key="3">
    <source>
        <dbReference type="Proteomes" id="UP000266723"/>
    </source>
</evidence>
<sequence>MLAFYCFPSFGPHVLRALLFLAGGSLQPDLLHYSLPPAVANKLERDLKTWSSMASTKVQWIMIQLITSWIGRSRRHGSGDPDVMDRVIPGRERVFPNTWNGRSATWSGRPLQHGAGAPC</sequence>
<dbReference type="EMBL" id="QGKV02000649">
    <property type="protein sequence ID" value="KAF3575860.1"/>
    <property type="molecule type" value="Genomic_DNA"/>
</dbReference>
<gene>
    <name evidence="2" type="ORF">DY000_02029690</name>
</gene>
<accession>A0ABQ7DES0</accession>
<feature type="chain" id="PRO_5045985031" description="Secreted protein" evidence="1">
    <location>
        <begin position="18"/>
        <end position="119"/>
    </location>
</feature>
<keyword evidence="3" id="KW-1185">Reference proteome</keyword>
<reference evidence="2 3" key="1">
    <citation type="journal article" date="2020" name="BMC Genomics">
        <title>Intraspecific diversification of the crop wild relative Brassica cretica Lam. using demographic model selection.</title>
        <authorList>
            <person name="Kioukis A."/>
            <person name="Michalopoulou V.A."/>
            <person name="Briers L."/>
            <person name="Pirintsos S."/>
            <person name="Studholme D.J."/>
            <person name="Pavlidis P."/>
            <person name="Sarris P.F."/>
        </authorList>
    </citation>
    <scope>NUCLEOTIDE SEQUENCE [LARGE SCALE GENOMIC DNA]</scope>
    <source>
        <strain evidence="3">cv. PFS-1207/04</strain>
    </source>
</reference>